<reference evidence="2" key="1">
    <citation type="submission" date="2022-07" db="EMBL/GenBank/DDBJ databases">
        <title>Genome Sequence of Leucocoprinus birnbaumii.</title>
        <authorList>
            <person name="Buettner E."/>
        </authorList>
    </citation>
    <scope>NUCLEOTIDE SEQUENCE</scope>
    <source>
        <strain evidence="2">VT141</strain>
    </source>
</reference>
<dbReference type="AlphaFoldDB" id="A0AAD5YNK5"/>
<feature type="region of interest" description="Disordered" evidence="1">
    <location>
        <begin position="1"/>
        <end position="93"/>
    </location>
</feature>
<dbReference type="Proteomes" id="UP001213000">
    <property type="component" value="Unassembled WGS sequence"/>
</dbReference>
<proteinExistence type="predicted"/>
<protein>
    <submittedName>
        <fullName evidence="2">Uncharacterized protein</fullName>
    </submittedName>
</protein>
<dbReference type="EMBL" id="JANIEX010001525">
    <property type="protein sequence ID" value="KAJ3557001.1"/>
    <property type="molecule type" value="Genomic_DNA"/>
</dbReference>
<name>A0AAD5YNK5_9AGAR</name>
<comment type="caution">
    <text evidence="2">The sequence shown here is derived from an EMBL/GenBank/DDBJ whole genome shotgun (WGS) entry which is preliminary data.</text>
</comment>
<keyword evidence="3" id="KW-1185">Reference proteome</keyword>
<organism evidence="2 3">
    <name type="scientific">Leucocoprinus birnbaumii</name>
    <dbReference type="NCBI Taxonomy" id="56174"/>
    <lineage>
        <taxon>Eukaryota</taxon>
        <taxon>Fungi</taxon>
        <taxon>Dikarya</taxon>
        <taxon>Basidiomycota</taxon>
        <taxon>Agaricomycotina</taxon>
        <taxon>Agaricomycetes</taxon>
        <taxon>Agaricomycetidae</taxon>
        <taxon>Agaricales</taxon>
        <taxon>Agaricineae</taxon>
        <taxon>Agaricaceae</taxon>
        <taxon>Leucocoprinus</taxon>
    </lineage>
</organism>
<gene>
    <name evidence="2" type="ORF">NP233_g11846</name>
</gene>
<feature type="region of interest" description="Disordered" evidence="1">
    <location>
        <begin position="195"/>
        <end position="382"/>
    </location>
</feature>
<feature type="compositionally biased region" description="Basic and acidic residues" evidence="1">
    <location>
        <begin position="281"/>
        <end position="295"/>
    </location>
</feature>
<feature type="compositionally biased region" description="Basic and acidic residues" evidence="1">
    <location>
        <begin position="260"/>
        <end position="271"/>
    </location>
</feature>
<feature type="compositionally biased region" description="Polar residues" evidence="1">
    <location>
        <begin position="343"/>
        <end position="357"/>
    </location>
</feature>
<accession>A0AAD5YNK5</accession>
<feature type="region of interest" description="Disordered" evidence="1">
    <location>
        <begin position="659"/>
        <end position="688"/>
    </location>
</feature>
<feature type="compositionally biased region" description="Basic residues" evidence="1">
    <location>
        <begin position="248"/>
        <end position="259"/>
    </location>
</feature>
<feature type="compositionally biased region" description="Acidic residues" evidence="1">
    <location>
        <begin position="671"/>
        <end position="688"/>
    </location>
</feature>
<sequence>MFKKKKKDAADSDPRETGVPTPTKKGRLSRLRSKLTPKYTRRSIEQHAEDNQETWDDSQGSDGPPSKISRQEQGQASPPPANMPSKNPQLQPQFLHIPPHIDANGNQHLLNPIMPFQPGAIAGQTQQGYPPLPAIPGQIQQAFPLPGATPGQAQQGYPPPPFFYQYPYIYPQQFYFTPPNPVSETSHTAALPPVYQTAPSLAPPQSVSTQSHDAKQNPEDGDSALFRNLRTRVLRRRKNAGGQCRGQSKNRRGHTKRARKEADNGNDDECKGLPLLRNAQRGHDDNEDKDKELPRPRRTRSHPRQVGWTGQDEETDSEHTSDDNETPDELKEQPRHHRGRAAQSDQPMLKSSANTKPKATLGKARGRKSALESDDDIPRSTTPEYKDLTEAQLQAPLPHVPRYPNSPIDLDLKWWQYVRMQKTHLRTGWSTRTSGGYGGNRLSWDWEQGKKSVDLCQGAIRCKNCEDVLVRPHSRKAEAQLDTACLVCKEKGFYIVKCKAREITYKYLGGVHWQHQGWHTHGEVPPIRPEEEAVQELADILNHHPDATPLQLLHRIATLEGFTIPAGEIDKAFQNHGRLGEWTKKILQGGFNSKKSDGDSLIHQLAEFHEQFSHIIVNSSLNPLVISFQTKFMRRCSYQKALKEVPEETRPPKKTRLLKKTPVAQARVESEAEEELVTSGDSGEEEITNDTVQQAVDEADKDNVKPDKYAGIPLGSESDAAHKFFADKNSQLMSTCTFDTLSSRWMPAVSSWMRGATAEHYRIHFTSFFRGIRDEIMERCPEDFNLETLHCLFLNVVDYSMPQRKGFIMAYVDFCQRYRGDLQDTRSEAQLTQAGEALLKGCKRHYAEGVKRVANNSVAVKAHQKDKFRRRAMRLTMAQSQVDFDYQRTKITDKWPLTMVFFAFWGTSPTVLMLCRAFSNMDPELWDVSPDTTNAQEGMHSYLYQSIGIQHTLPTAAKGLIVVSAKLEQDHKHISNGDQTDYGQRKKLTAAIEKRQRQLRAPKARLLLKETEDSIAQTVDFVDDPTIKKAKVVTKAETL</sequence>
<feature type="compositionally biased region" description="Basic residues" evidence="1">
    <location>
        <begin position="24"/>
        <end position="41"/>
    </location>
</feature>
<feature type="compositionally biased region" description="Polar residues" evidence="1">
    <location>
        <begin position="197"/>
        <end position="211"/>
    </location>
</feature>
<evidence type="ECO:0000256" key="1">
    <source>
        <dbReference type="SAM" id="MobiDB-lite"/>
    </source>
</evidence>
<evidence type="ECO:0000313" key="3">
    <source>
        <dbReference type="Proteomes" id="UP001213000"/>
    </source>
</evidence>
<feature type="compositionally biased region" description="Basic and acidic residues" evidence="1">
    <location>
        <begin position="317"/>
        <end position="333"/>
    </location>
</feature>
<evidence type="ECO:0000313" key="2">
    <source>
        <dbReference type="EMBL" id="KAJ3557001.1"/>
    </source>
</evidence>
<feature type="compositionally biased region" description="Basic residues" evidence="1">
    <location>
        <begin position="229"/>
        <end position="239"/>
    </location>
</feature>